<dbReference type="Proteomes" id="UP000626109">
    <property type="component" value="Unassembled WGS sequence"/>
</dbReference>
<evidence type="ECO:0000259" key="1">
    <source>
        <dbReference type="PROSITE" id="PS50011"/>
    </source>
</evidence>
<feature type="domain" description="Protein kinase" evidence="1">
    <location>
        <begin position="1"/>
        <end position="180"/>
    </location>
</feature>
<reference evidence="2" key="1">
    <citation type="submission" date="2021-02" db="EMBL/GenBank/DDBJ databases">
        <authorList>
            <person name="Dougan E. K."/>
            <person name="Rhodes N."/>
            <person name="Thang M."/>
            <person name="Chan C."/>
        </authorList>
    </citation>
    <scope>NUCLEOTIDE SEQUENCE</scope>
</reference>
<evidence type="ECO:0000313" key="2">
    <source>
        <dbReference type="EMBL" id="CAE8722005.1"/>
    </source>
</evidence>
<feature type="non-terminal residue" evidence="2">
    <location>
        <position position="180"/>
    </location>
</feature>
<dbReference type="AlphaFoldDB" id="A0A813LDT6"/>
<gene>
    <name evidence="2" type="ORF">PGLA2088_LOCUS42268</name>
</gene>
<protein>
    <recommendedName>
        <fullName evidence="1">Protein kinase domain-containing protein</fullName>
    </recommendedName>
</protein>
<comment type="caution">
    <text evidence="2">The sequence shown here is derived from an EMBL/GenBank/DDBJ whole genome shotgun (WGS) entry which is preliminary data.</text>
</comment>
<accession>A0A813LDT6</accession>
<sequence length="180" mass="19151">VVYPLLEGGNVGQRLLACRQPSGFVFPATERLRLVTTVASALSHLRSCARGFLHQNLTLSSIAFDRNGDVKLTDFGFDGGSKSSSSSSTTRAEVADGLSGRQVAELRDLGRIILELLVQDFSTADEALTSAVKRAGPASLVGLKSATNGPEILQQLLKLLWTPLDRSAGWSPQAARDVAE</sequence>
<proteinExistence type="predicted"/>
<dbReference type="SUPFAM" id="SSF56112">
    <property type="entry name" value="Protein kinase-like (PK-like)"/>
    <property type="match status" value="1"/>
</dbReference>
<dbReference type="InterPro" id="IPR000719">
    <property type="entry name" value="Prot_kinase_dom"/>
</dbReference>
<feature type="non-terminal residue" evidence="2">
    <location>
        <position position="1"/>
    </location>
</feature>
<evidence type="ECO:0000313" key="3">
    <source>
        <dbReference type="Proteomes" id="UP000626109"/>
    </source>
</evidence>
<dbReference type="GO" id="GO:0004672">
    <property type="term" value="F:protein kinase activity"/>
    <property type="evidence" value="ECO:0007669"/>
    <property type="project" value="InterPro"/>
</dbReference>
<dbReference type="PROSITE" id="PS50011">
    <property type="entry name" value="PROTEIN_KINASE_DOM"/>
    <property type="match status" value="1"/>
</dbReference>
<dbReference type="Gene3D" id="1.10.510.10">
    <property type="entry name" value="Transferase(Phosphotransferase) domain 1"/>
    <property type="match status" value="1"/>
</dbReference>
<organism evidence="2 3">
    <name type="scientific">Polarella glacialis</name>
    <name type="common">Dinoflagellate</name>
    <dbReference type="NCBI Taxonomy" id="89957"/>
    <lineage>
        <taxon>Eukaryota</taxon>
        <taxon>Sar</taxon>
        <taxon>Alveolata</taxon>
        <taxon>Dinophyceae</taxon>
        <taxon>Suessiales</taxon>
        <taxon>Suessiaceae</taxon>
        <taxon>Polarella</taxon>
    </lineage>
</organism>
<dbReference type="InterPro" id="IPR011009">
    <property type="entry name" value="Kinase-like_dom_sf"/>
</dbReference>
<name>A0A813LDT6_POLGL</name>
<dbReference type="EMBL" id="CAJNNW010034217">
    <property type="protein sequence ID" value="CAE8722005.1"/>
    <property type="molecule type" value="Genomic_DNA"/>
</dbReference>
<dbReference type="GO" id="GO:0005524">
    <property type="term" value="F:ATP binding"/>
    <property type="evidence" value="ECO:0007669"/>
    <property type="project" value="InterPro"/>
</dbReference>